<dbReference type="Proteomes" id="UP001302602">
    <property type="component" value="Unassembled WGS sequence"/>
</dbReference>
<evidence type="ECO:0000313" key="2">
    <source>
        <dbReference type="EMBL" id="KAK4127432.1"/>
    </source>
</evidence>
<feature type="region of interest" description="Disordered" evidence="1">
    <location>
        <begin position="489"/>
        <end position="550"/>
    </location>
</feature>
<gene>
    <name evidence="2" type="ORF">N657DRAFT_564979</name>
</gene>
<keyword evidence="3" id="KW-1185">Reference proteome</keyword>
<comment type="caution">
    <text evidence="2">The sequence shown here is derived from an EMBL/GenBank/DDBJ whole genome shotgun (WGS) entry which is preliminary data.</text>
</comment>
<evidence type="ECO:0000256" key="1">
    <source>
        <dbReference type="SAM" id="MobiDB-lite"/>
    </source>
</evidence>
<dbReference type="EMBL" id="MU853224">
    <property type="protein sequence ID" value="KAK4127432.1"/>
    <property type="molecule type" value="Genomic_DNA"/>
</dbReference>
<dbReference type="RefSeq" id="XP_062651203.1">
    <property type="nucleotide sequence ID" value="XM_062788325.1"/>
</dbReference>
<protein>
    <submittedName>
        <fullName evidence="2">Uncharacterized protein</fullName>
    </submittedName>
</protein>
<organism evidence="2 3">
    <name type="scientific">Parathielavia appendiculata</name>
    <dbReference type="NCBI Taxonomy" id="2587402"/>
    <lineage>
        <taxon>Eukaryota</taxon>
        <taxon>Fungi</taxon>
        <taxon>Dikarya</taxon>
        <taxon>Ascomycota</taxon>
        <taxon>Pezizomycotina</taxon>
        <taxon>Sordariomycetes</taxon>
        <taxon>Sordariomycetidae</taxon>
        <taxon>Sordariales</taxon>
        <taxon>Chaetomiaceae</taxon>
        <taxon>Parathielavia</taxon>
    </lineage>
</organism>
<dbReference type="AlphaFoldDB" id="A0AAN6Z727"/>
<feature type="compositionally biased region" description="Basic and acidic residues" evidence="1">
    <location>
        <begin position="501"/>
        <end position="511"/>
    </location>
</feature>
<feature type="region of interest" description="Disordered" evidence="1">
    <location>
        <begin position="394"/>
        <end position="425"/>
    </location>
</feature>
<reference evidence="2" key="2">
    <citation type="submission" date="2023-05" db="EMBL/GenBank/DDBJ databases">
        <authorList>
            <consortium name="Lawrence Berkeley National Laboratory"/>
            <person name="Steindorff A."/>
            <person name="Hensen N."/>
            <person name="Bonometti L."/>
            <person name="Westerberg I."/>
            <person name="Brannstrom I.O."/>
            <person name="Guillou S."/>
            <person name="Cros-Aarteil S."/>
            <person name="Calhoun S."/>
            <person name="Haridas S."/>
            <person name="Kuo A."/>
            <person name="Mondo S."/>
            <person name="Pangilinan J."/>
            <person name="Riley R."/>
            <person name="Labutti K."/>
            <person name="Andreopoulos B."/>
            <person name="Lipzen A."/>
            <person name="Chen C."/>
            <person name="Yanf M."/>
            <person name="Daum C."/>
            <person name="Ng V."/>
            <person name="Clum A."/>
            <person name="Ohm R."/>
            <person name="Martin F."/>
            <person name="Silar P."/>
            <person name="Natvig D."/>
            <person name="Lalanne C."/>
            <person name="Gautier V."/>
            <person name="Ament-Velasquez S.L."/>
            <person name="Kruys A."/>
            <person name="Hutchinson M.I."/>
            <person name="Powell A.J."/>
            <person name="Barry K."/>
            <person name="Miller A.N."/>
            <person name="Grigoriev I.V."/>
            <person name="Debuchy R."/>
            <person name="Gladieux P."/>
            <person name="Thoren M.H."/>
            <person name="Johannesson H."/>
        </authorList>
    </citation>
    <scope>NUCLEOTIDE SEQUENCE</scope>
    <source>
        <strain evidence="2">CBS 731.68</strain>
    </source>
</reference>
<feature type="compositionally biased region" description="Acidic residues" evidence="1">
    <location>
        <begin position="274"/>
        <end position="285"/>
    </location>
</feature>
<evidence type="ECO:0000313" key="3">
    <source>
        <dbReference type="Proteomes" id="UP001302602"/>
    </source>
</evidence>
<sequence>MPCLRGIEVSLTTKPENEPIPEYPHPEGVSTRILGALTSRTNGQAVHRKAGPTVAVYIPSIPGTRFAVNYSINNAPPAPCKYILFRLYINARPIAAWGIDPDARPKGRVVKSLWAPRARYQDQIGFEGRNYVFLPDQPHKSVAEDGGHIEIQVFRAQERRARAPRLEEFGFQENDGIASPTIGLLDEPHNACFHDWHLLDAKDSPYARFRLHYRSWQNLKQLNLIPSSELELLCSHSPKALRLIAKMEAALEVSGDDDDDPEKHSSPSGNSDEAVFDDCQEEPDGSDGRDRETPFCFLKKPPEIFPAVSSGFRIPQPSKALRDASRESYLQRPLPELPVEEPIRDSRRSSAASAVSSTLSITPSLLQYVDEESINPDEIEVGVAQLVELPPSESSLRIVPDEEPNHADNSISDYETSSKSTRDSFLGKLSPGRYLPMTGNGLERGIALFTSPTRSIFSRASNARQYLPSDLCSPRGQSQLDGATLRDTNYVAGSPSAARSTADKDPSRRESSPSIGRGAGMSLFAGLRKKKATESPSKPTGMRLGRDNRNLADSGRIVKRTIGSWM</sequence>
<name>A0AAN6Z727_9PEZI</name>
<reference evidence="2" key="1">
    <citation type="journal article" date="2023" name="Mol. Phylogenet. Evol.">
        <title>Genome-scale phylogeny and comparative genomics of the fungal order Sordariales.</title>
        <authorList>
            <person name="Hensen N."/>
            <person name="Bonometti L."/>
            <person name="Westerberg I."/>
            <person name="Brannstrom I.O."/>
            <person name="Guillou S."/>
            <person name="Cros-Aarteil S."/>
            <person name="Calhoun S."/>
            <person name="Haridas S."/>
            <person name="Kuo A."/>
            <person name="Mondo S."/>
            <person name="Pangilinan J."/>
            <person name="Riley R."/>
            <person name="LaButti K."/>
            <person name="Andreopoulos B."/>
            <person name="Lipzen A."/>
            <person name="Chen C."/>
            <person name="Yan M."/>
            <person name="Daum C."/>
            <person name="Ng V."/>
            <person name="Clum A."/>
            <person name="Steindorff A."/>
            <person name="Ohm R.A."/>
            <person name="Martin F."/>
            <person name="Silar P."/>
            <person name="Natvig D.O."/>
            <person name="Lalanne C."/>
            <person name="Gautier V."/>
            <person name="Ament-Velasquez S.L."/>
            <person name="Kruys A."/>
            <person name="Hutchinson M.I."/>
            <person name="Powell A.J."/>
            <person name="Barry K."/>
            <person name="Miller A.N."/>
            <person name="Grigoriev I.V."/>
            <person name="Debuchy R."/>
            <person name="Gladieux P."/>
            <person name="Hiltunen Thoren M."/>
            <person name="Johannesson H."/>
        </authorList>
    </citation>
    <scope>NUCLEOTIDE SEQUENCE</scope>
    <source>
        <strain evidence="2">CBS 731.68</strain>
    </source>
</reference>
<accession>A0AAN6Z727</accession>
<feature type="compositionally biased region" description="Polar residues" evidence="1">
    <location>
        <begin position="407"/>
        <end position="419"/>
    </location>
</feature>
<dbReference type="GeneID" id="87825095"/>
<proteinExistence type="predicted"/>
<feature type="region of interest" description="Disordered" evidence="1">
    <location>
        <begin position="253"/>
        <end position="293"/>
    </location>
</feature>